<evidence type="ECO:0000313" key="2">
    <source>
        <dbReference type="EMBL" id="MFC1849855.1"/>
    </source>
</evidence>
<protein>
    <submittedName>
        <fullName evidence="2">Lactate utilization protein</fullName>
    </submittedName>
</protein>
<reference evidence="2 3" key="1">
    <citation type="submission" date="2024-09" db="EMBL/GenBank/DDBJ databases">
        <title>Laminarin stimulates single cell rates of sulfate reduction while oxygen inhibits transcriptomic activity in coastal marine sediment.</title>
        <authorList>
            <person name="Lindsay M."/>
            <person name="Orcutt B."/>
            <person name="Emerson D."/>
            <person name="Stepanauskas R."/>
            <person name="D'Angelo T."/>
        </authorList>
    </citation>
    <scope>NUCLEOTIDE SEQUENCE [LARGE SCALE GENOMIC DNA]</scope>
    <source>
        <strain evidence="2">SAG AM-311-K15</strain>
    </source>
</reference>
<dbReference type="InterPro" id="IPR003741">
    <property type="entry name" value="LUD_dom"/>
</dbReference>
<dbReference type="Proteomes" id="UP001594351">
    <property type="component" value="Unassembled WGS sequence"/>
</dbReference>
<accession>A0ABV6YUK0</accession>
<dbReference type="Pfam" id="PF02589">
    <property type="entry name" value="LUD_dom"/>
    <property type="match status" value="1"/>
</dbReference>
<sequence length="219" mass="24860">MMQNKNDKYWILKLERCQKNLERNNFSAFVVHDCVEAKRIVMAEILPNIPVRSVSYGDSLTLHATNVLEEIRHNTDFEFVDTFAKNTPREEILERRRQALIVDLFFTGTNAVTESGQLVNLDMLGNRVAAITFGPRNVVLFVGRNKIVSDLEAAMKRVKYQAAPMNAIRHASLKTPCTETGQCADCNSSRRLCNIWSITEKSYPKGRITVVLINKDLGL</sequence>
<comment type="caution">
    <text evidence="2">The sequence shown here is derived from an EMBL/GenBank/DDBJ whole genome shotgun (WGS) entry which is preliminary data.</text>
</comment>
<dbReference type="EMBL" id="JBHPBY010000063">
    <property type="protein sequence ID" value="MFC1849855.1"/>
    <property type="molecule type" value="Genomic_DNA"/>
</dbReference>
<evidence type="ECO:0000313" key="3">
    <source>
        <dbReference type="Proteomes" id="UP001594351"/>
    </source>
</evidence>
<proteinExistence type="predicted"/>
<evidence type="ECO:0000259" key="1">
    <source>
        <dbReference type="Pfam" id="PF02589"/>
    </source>
</evidence>
<keyword evidence="3" id="KW-1185">Reference proteome</keyword>
<dbReference type="Gene3D" id="3.40.50.10420">
    <property type="entry name" value="NagB/RpiA/CoA transferase-like"/>
    <property type="match status" value="1"/>
</dbReference>
<dbReference type="InterPro" id="IPR009501">
    <property type="entry name" value="UCP020269"/>
</dbReference>
<feature type="domain" description="LUD" evidence="1">
    <location>
        <begin position="14"/>
        <end position="213"/>
    </location>
</feature>
<dbReference type="PANTHER" id="PTHR36179">
    <property type="entry name" value="LUD_DOM DOMAIN-CONTAINING PROTEIN"/>
    <property type="match status" value="1"/>
</dbReference>
<name>A0ABV6YUK0_UNCC1</name>
<gene>
    <name evidence="2" type="ORF">ACFL27_06565</name>
</gene>
<dbReference type="PANTHER" id="PTHR36179:SF2">
    <property type="entry name" value="LUD DOMAIN-CONTAINING PROTEIN"/>
    <property type="match status" value="1"/>
</dbReference>
<dbReference type="PIRSF" id="PIRSF020269">
    <property type="entry name" value="DUF1121"/>
    <property type="match status" value="1"/>
</dbReference>
<organism evidence="2 3">
    <name type="scientific">candidate division CSSED10-310 bacterium</name>
    <dbReference type="NCBI Taxonomy" id="2855610"/>
    <lineage>
        <taxon>Bacteria</taxon>
        <taxon>Bacteria division CSSED10-310</taxon>
    </lineage>
</organism>
<dbReference type="InterPro" id="IPR024185">
    <property type="entry name" value="FTHF_cligase-like_sf"/>
</dbReference>